<organism evidence="2 3">
    <name type="scientific">Paraburkholderia xenovorans (strain LB400)</name>
    <dbReference type="NCBI Taxonomy" id="266265"/>
    <lineage>
        <taxon>Bacteria</taxon>
        <taxon>Pseudomonadati</taxon>
        <taxon>Pseudomonadota</taxon>
        <taxon>Betaproteobacteria</taxon>
        <taxon>Burkholderiales</taxon>
        <taxon>Burkholderiaceae</taxon>
        <taxon>Paraburkholderia</taxon>
    </lineage>
</organism>
<name>Q13LS6_PARXL</name>
<keyword evidence="3" id="KW-1185">Reference proteome</keyword>
<dbReference type="PANTHER" id="PTHR33930:SF2">
    <property type="entry name" value="BLR3452 PROTEIN"/>
    <property type="match status" value="1"/>
</dbReference>
<dbReference type="InterPro" id="IPR029032">
    <property type="entry name" value="AhpD-like"/>
</dbReference>
<feature type="domain" description="Carboxymuconolactone decarboxylase-like" evidence="1">
    <location>
        <begin position="48"/>
        <end position="114"/>
    </location>
</feature>
<dbReference type="EMBL" id="CP000271">
    <property type="protein sequence ID" value="ABE34963.1"/>
    <property type="molecule type" value="Genomic_DNA"/>
</dbReference>
<dbReference type="Gene3D" id="1.20.1290.10">
    <property type="entry name" value="AhpD-like"/>
    <property type="match status" value="1"/>
</dbReference>
<dbReference type="AlphaFoldDB" id="Q13LS6"/>
<dbReference type="STRING" id="266265.Bxe_B0991"/>
<proteinExistence type="predicted"/>
<dbReference type="Pfam" id="PF02627">
    <property type="entry name" value="CMD"/>
    <property type="match status" value="2"/>
</dbReference>
<gene>
    <name evidence="2" type="ORF">Bxe_B0991</name>
</gene>
<sequence>MRGGALSLLTCHFGCLMTSPTLKGRITSFVAAGGSWPASLDPLIAISPEFVEAYLAFAGCAYRNGPLEPKVKALVSFALEASVTHLNAVAVRRHCREALRLGATRDELLETLELISVIGVHACVIGMPVLEEKVANDPRNAIDTSHADARRQAIKREFTEKRGYWSAIWDGTLALDPDFFEAFTTFSSVPWVHGKLPPKVKEFMYIAVDVSVTHQYVPGTHVHIENALKYGATPAEILEVMQLASTMGIASFELALPIVLDEIAAREAQAALTP</sequence>
<dbReference type="GO" id="GO:0051920">
    <property type="term" value="F:peroxiredoxin activity"/>
    <property type="evidence" value="ECO:0007669"/>
    <property type="project" value="InterPro"/>
</dbReference>
<evidence type="ECO:0000259" key="1">
    <source>
        <dbReference type="Pfam" id="PF02627"/>
    </source>
</evidence>
<feature type="domain" description="Carboxymuconolactone decarboxylase-like" evidence="1">
    <location>
        <begin position="177"/>
        <end position="248"/>
    </location>
</feature>
<dbReference type="KEGG" id="bxe:Bxe_B0991"/>
<dbReference type="Proteomes" id="UP000001817">
    <property type="component" value="Chromosome 2"/>
</dbReference>
<dbReference type="SUPFAM" id="SSF69118">
    <property type="entry name" value="AhpD-like"/>
    <property type="match status" value="1"/>
</dbReference>
<accession>Q13LS6</accession>
<evidence type="ECO:0000313" key="3">
    <source>
        <dbReference type="Proteomes" id="UP000001817"/>
    </source>
</evidence>
<evidence type="ECO:0000313" key="2">
    <source>
        <dbReference type="EMBL" id="ABE34963.1"/>
    </source>
</evidence>
<dbReference type="eggNOG" id="COG0599">
    <property type="taxonomic scope" value="Bacteria"/>
</dbReference>
<dbReference type="InterPro" id="IPR003779">
    <property type="entry name" value="CMD-like"/>
</dbReference>
<dbReference type="PANTHER" id="PTHR33930">
    <property type="entry name" value="ALKYL HYDROPEROXIDE REDUCTASE AHPD"/>
    <property type="match status" value="1"/>
</dbReference>
<reference evidence="2 3" key="1">
    <citation type="journal article" date="2006" name="Proc. Natl. Acad. Sci. U.S.A.">
        <title>Burkholderia xenovorans LB400 harbors a multi-replicon, 9.73-Mbp genome shaped for versatility.</title>
        <authorList>
            <person name="Chain P.S."/>
            <person name="Denef V.J."/>
            <person name="Konstantinidis K.T."/>
            <person name="Vergez L.M."/>
            <person name="Agullo L."/>
            <person name="Reyes V.L."/>
            <person name="Hauser L."/>
            <person name="Cordova M."/>
            <person name="Gomez L."/>
            <person name="Gonzalez M."/>
            <person name="Land M."/>
            <person name="Lao V."/>
            <person name="Larimer F."/>
            <person name="LiPuma J.J."/>
            <person name="Mahenthiralingam E."/>
            <person name="Malfatti S.A."/>
            <person name="Marx C.J."/>
            <person name="Parnell J.J."/>
            <person name="Ramette A."/>
            <person name="Richardson P."/>
            <person name="Seeger M."/>
            <person name="Smith D."/>
            <person name="Spilker T."/>
            <person name="Sul W.J."/>
            <person name="Tsoi T.V."/>
            <person name="Ulrich L.E."/>
            <person name="Zhulin I.B."/>
            <person name="Tiedje J.M."/>
        </authorList>
    </citation>
    <scope>NUCLEOTIDE SEQUENCE [LARGE SCALE GENOMIC DNA]</scope>
    <source>
        <strain evidence="2 3">LB400</strain>
    </source>
</reference>
<protein>
    <submittedName>
        <fullName evidence="2">Gamma-carboxymuconolactone decarboxylase subunit</fullName>
    </submittedName>
</protein>